<dbReference type="Pfam" id="PF00534">
    <property type="entry name" value="Glycos_transf_1"/>
    <property type="match status" value="1"/>
</dbReference>
<evidence type="ECO:0000259" key="4">
    <source>
        <dbReference type="Pfam" id="PF00534"/>
    </source>
</evidence>
<keyword evidence="2 6" id="KW-0328">Glycosyltransferase</keyword>
<dbReference type="CDD" id="cd03801">
    <property type="entry name" value="GT4_PimA-like"/>
    <property type="match status" value="1"/>
</dbReference>
<protein>
    <submittedName>
        <fullName evidence="6">GDP-mannose-dependent alpha-(1-6)-phosphatidylinositol monomannoside mannosyltransferase</fullName>
    </submittedName>
</protein>
<organism evidence="6 7">
    <name type="scientific">Gordonia insulae</name>
    <dbReference type="NCBI Taxonomy" id="2420509"/>
    <lineage>
        <taxon>Bacteria</taxon>
        <taxon>Bacillati</taxon>
        <taxon>Actinomycetota</taxon>
        <taxon>Actinomycetes</taxon>
        <taxon>Mycobacteriales</taxon>
        <taxon>Gordoniaceae</taxon>
        <taxon>Gordonia</taxon>
    </lineage>
</organism>
<dbReference type="Gene3D" id="3.40.50.2000">
    <property type="entry name" value="Glycogen Phosphorylase B"/>
    <property type="match status" value="2"/>
</dbReference>
<dbReference type="OrthoDB" id="9806887at2"/>
<evidence type="ECO:0000256" key="2">
    <source>
        <dbReference type="ARBA" id="ARBA00022676"/>
    </source>
</evidence>
<keyword evidence="3 6" id="KW-0808">Transferase</keyword>
<dbReference type="PANTHER" id="PTHR12526">
    <property type="entry name" value="GLYCOSYLTRANSFERASE"/>
    <property type="match status" value="1"/>
</dbReference>
<proteinExistence type="inferred from homology"/>
<comment type="similarity">
    <text evidence="1">Belongs to the glycosyltransferase group 1 family. Glycosyltransferase 4 subfamily.</text>
</comment>
<dbReference type="SUPFAM" id="SSF53756">
    <property type="entry name" value="UDP-Glycosyltransferase/glycogen phosphorylase"/>
    <property type="match status" value="1"/>
</dbReference>
<dbReference type="InterPro" id="IPR001296">
    <property type="entry name" value="Glyco_trans_1"/>
</dbReference>
<dbReference type="GO" id="GO:0016757">
    <property type="term" value="F:glycosyltransferase activity"/>
    <property type="evidence" value="ECO:0007669"/>
    <property type="project" value="UniProtKB-KW"/>
</dbReference>
<evidence type="ECO:0000259" key="5">
    <source>
        <dbReference type="Pfam" id="PF13439"/>
    </source>
</evidence>
<dbReference type="RefSeq" id="WP_124708874.1">
    <property type="nucleotide sequence ID" value="NZ_CP033972.1"/>
</dbReference>
<reference evidence="6 7" key="1">
    <citation type="submission" date="2018-11" db="EMBL/GenBank/DDBJ databases">
        <title>Gordonia insulae sp. nov., isolated from an island soil.</title>
        <authorList>
            <person name="Kim Y.S."/>
            <person name="Kim S.B."/>
        </authorList>
    </citation>
    <scope>NUCLEOTIDE SEQUENCE [LARGE SCALE GENOMIC DNA]</scope>
    <source>
        <strain evidence="6 7">MMS17-SY073</strain>
    </source>
</reference>
<evidence type="ECO:0000313" key="6">
    <source>
        <dbReference type="EMBL" id="AZG46351.1"/>
    </source>
</evidence>
<evidence type="ECO:0000313" key="7">
    <source>
        <dbReference type="Proteomes" id="UP000271469"/>
    </source>
</evidence>
<dbReference type="AlphaFoldDB" id="A0A3G8JMN3"/>
<dbReference type="Pfam" id="PF13439">
    <property type="entry name" value="Glyco_transf_4"/>
    <property type="match status" value="1"/>
</dbReference>
<feature type="domain" description="Glycosyl transferase family 1" evidence="4">
    <location>
        <begin position="203"/>
        <end position="357"/>
    </location>
</feature>
<dbReference type="Proteomes" id="UP000271469">
    <property type="component" value="Chromosome"/>
</dbReference>
<dbReference type="EMBL" id="CP033972">
    <property type="protein sequence ID" value="AZG46351.1"/>
    <property type="molecule type" value="Genomic_DNA"/>
</dbReference>
<dbReference type="KEGG" id="gom:D7316_02952"/>
<evidence type="ECO:0000256" key="1">
    <source>
        <dbReference type="ARBA" id="ARBA00009481"/>
    </source>
</evidence>
<feature type="domain" description="Glycosyltransferase subfamily 4-like N-terminal" evidence="5">
    <location>
        <begin position="21"/>
        <end position="186"/>
    </location>
</feature>
<keyword evidence="7" id="KW-1185">Reference proteome</keyword>
<evidence type="ECO:0000256" key="3">
    <source>
        <dbReference type="ARBA" id="ARBA00022679"/>
    </source>
</evidence>
<gene>
    <name evidence="6" type="primary">pimB_2</name>
    <name evidence="6" type="ORF">D7316_02952</name>
</gene>
<name>A0A3G8JMN3_9ACTN</name>
<dbReference type="PANTHER" id="PTHR12526:SF640">
    <property type="entry name" value="COLANIC ACID BIOSYNTHESIS GLYCOSYLTRANSFERASE WCAL-RELATED"/>
    <property type="match status" value="1"/>
</dbReference>
<accession>A0A3G8JMN3</accession>
<dbReference type="InterPro" id="IPR028098">
    <property type="entry name" value="Glyco_trans_4-like_N"/>
</dbReference>
<sequence length="398" mass="44077">MTESTHVLLLCWRDTDHPQGGGSERYLERVGAELVDRGMRVTLLTAAHDGAAADETRDGIRILRAGGRLSVYPRALGTILAARLGRGRLGRTDPDVIVDTQNGIPFFAALVSRAPTVVLVHHCHREQWPVAGRGLGRFGWFLESRVSPRVHRRNRYVTVSGPSAVELAELGVDRARITVIRNGVDPLPGGLSVADMPRRDDRAIRLCVLSRLVPHKQVEDALAVVAELRHIRPEIHLDVIGGGWWSDELRRCATELGVERHVTFHGHVAEVRKHELLARAHVHLMPSRKEGWGLAVMEAAQHRVPTIGYRSSVGLVESIEDDETGLLVDGVDELISATRKLIDNPDEVARLGDNAERKAHHYSWSATADGFIEVFDDVRRPRPLRGRTGSTPTRSDAR</sequence>